<evidence type="ECO:0000313" key="2">
    <source>
        <dbReference type="Proteomes" id="UP000652761"/>
    </source>
</evidence>
<dbReference type="PANTHER" id="PTHR33193">
    <property type="entry name" value="DOMAIN PROTEIN, PUTATIVE (DUF3511)-RELATED"/>
    <property type="match status" value="1"/>
</dbReference>
<dbReference type="EMBL" id="NMUH01000496">
    <property type="protein sequence ID" value="MQL80224.1"/>
    <property type="molecule type" value="Genomic_DNA"/>
</dbReference>
<dbReference type="Pfam" id="PF12023">
    <property type="entry name" value="DUF3511"/>
    <property type="match status" value="1"/>
</dbReference>
<dbReference type="PANTHER" id="PTHR33193:SF71">
    <property type="entry name" value="OS02G0223700 PROTEIN"/>
    <property type="match status" value="1"/>
</dbReference>
<keyword evidence="2" id="KW-1185">Reference proteome</keyword>
<organism evidence="1 2">
    <name type="scientific">Colocasia esculenta</name>
    <name type="common">Wild taro</name>
    <name type="synonym">Arum esculentum</name>
    <dbReference type="NCBI Taxonomy" id="4460"/>
    <lineage>
        <taxon>Eukaryota</taxon>
        <taxon>Viridiplantae</taxon>
        <taxon>Streptophyta</taxon>
        <taxon>Embryophyta</taxon>
        <taxon>Tracheophyta</taxon>
        <taxon>Spermatophyta</taxon>
        <taxon>Magnoliopsida</taxon>
        <taxon>Liliopsida</taxon>
        <taxon>Araceae</taxon>
        <taxon>Aroideae</taxon>
        <taxon>Colocasieae</taxon>
        <taxon>Colocasia</taxon>
    </lineage>
</organism>
<dbReference type="Proteomes" id="UP000652761">
    <property type="component" value="Unassembled WGS sequence"/>
</dbReference>
<protein>
    <submittedName>
        <fullName evidence="1">Uncharacterized protein</fullName>
    </submittedName>
</protein>
<name>A0A843UE77_COLES</name>
<gene>
    <name evidence="1" type="ORF">Taro_012679</name>
</gene>
<comment type="caution">
    <text evidence="1">The sequence shown here is derived from an EMBL/GenBank/DDBJ whole genome shotgun (WGS) entry which is preliminary data.</text>
</comment>
<proteinExistence type="predicted"/>
<dbReference type="InterPro" id="IPR021899">
    <property type="entry name" value="DUF3511"/>
</dbReference>
<sequence>MGDFRSRSYADGRMQMEVYRGRAGPPDGRGDFRCYSTSYASSYQVEPAREITIKRGKSVSATSSSSKGLWGFKDPELQRKKRIAGYKMYTVEGRMKISVTRSFRWLKDRYTQMVYGFRKSEEFGALFGIIGKWDSEAALLLNSQQ</sequence>
<reference evidence="1" key="1">
    <citation type="submission" date="2017-07" db="EMBL/GenBank/DDBJ databases">
        <title>Taro Niue Genome Assembly and Annotation.</title>
        <authorList>
            <person name="Atibalentja N."/>
            <person name="Keating K."/>
            <person name="Fields C.J."/>
        </authorList>
    </citation>
    <scope>NUCLEOTIDE SEQUENCE</scope>
    <source>
        <strain evidence="1">Niue_2</strain>
        <tissue evidence="1">Leaf</tissue>
    </source>
</reference>
<dbReference type="OrthoDB" id="1655903at2759"/>
<evidence type="ECO:0000313" key="1">
    <source>
        <dbReference type="EMBL" id="MQL80224.1"/>
    </source>
</evidence>
<dbReference type="AlphaFoldDB" id="A0A843UE77"/>
<accession>A0A843UE77</accession>